<dbReference type="PROSITE" id="PS51257">
    <property type="entry name" value="PROKAR_LIPOPROTEIN"/>
    <property type="match status" value="1"/>
</dbReference>
<evidence type="ECO:0008006" key="4">
    <source>
        <dbReference type="Google" id="ProtNLM"/>
    </source>
</evidence>
<organism evidence="2 3">
    <name type="scientific">Actinoplanes oblitus</name>
    <dbReference type="NCBI Taxonomy" id="3040509"/>
    <lineage>
        <taxon>Bacteria</taxon>
        <taxon>Bacillati</taxon>
        <taxon>Actinomycetota</taxon>
        <taxon>Actinomycetes</taxon>
        <taxon>Micromonosporales</taxon>
        <taxon>Micromonosporaceae</taxon>
        <taxon>Actinoplanes</taxon>
    </lineage>
</organism>
<dbReference type="RefSeq" id="WP_284921209.1">
    <property type="nucleotide sequence ID" value="NZ_CP126980.1"/>
</dbReference>
<evidence type="ECO:0000256" key="1">
    <source>
        <dbReference type="SAM" id="SignalP"/>
    </source>
</evidence>
<reference evidence="2 3" key="1">
    <citation type="submission" date="2023-06" db="EMBL/GenBank/DDBJ databases">
        <authorList>
            <person name="Yushchuk O."/>
            <person name="Binda E."/>
            <person name="Ruckert-Reed C."/>
            <person name="Fedorenko V."/>
            <person name="Kalinowski J."/>
            <person name="Marinelli F."/>
        </authorList>
    </citation>
    <scope>NUCLEOTIDE SEQUENCE [LARGE SCALE GENOMIC DNA]</scope>
    <source>
        <strain evidence="2 3">NRRL 3884</strain>
    </source>
</reference>
<dbReference type="Proteomes" id="UP001240150">
    <property type="component" value="Chromosome"/>
</dbReference>
<sequence>MGSKQAMFLGWAAALVTAGVALAGCGTISLEGENPASEAEQAAKRLNDDLGYRDRLREAEYIAATEVPTAAQGSDSEVSATPLAWSGRVFADEKATIDVRFAVRTRDSEPTDGTTWCYRYTLELYRYTSYDEIDCPAVASPPAPSASPPLKLPDDAPARLAAALRDATPETLADRVRTAFPQDGIGVDTVTDKGTLVAAVGVAAERDCLVMIRKPDGKTMPVAFRPVQLEPGETGCRTSLYTHPAQ</sequence>
<dbReference type="EMBL" id="CP126980">
    <property type="protein sequence ID" value="WIM99771.1"/>
    <property type="molecule type" value="Genomic_DNA"/>
</dbReference>
<proteinExistence type="predicted"/>
<protein>
    <recommendedName>
        <fullName evidence="4">PASTA domain-containing protein</fullName>
    </recommendedName>
</protein>
<feature type="signal peptide" evidence="1">
    <location>
        <begin position="1"/>
        <end position="23"/>
    </location>
</feature>
<keyword evidence="1" id="KW-0732">Signal</keyword>
<gene>
    <name evidence="2" type="ORF">ACTOB_003433</name>
</gene>
<accession>A0ABY8WPG6</accession>
<evidence type="ECO:0000313" key="2">
    <source>
        <dbReference type="EMBL" id="WIM99771.1"/>
    </source>
</evidence>
<evidence type="ECO:0000313" key="3">
    <source>
        <dbReference type="Proteomes" id="UP001240150"/>
    </source>
</evidence>
<name>A0ABY8WPG6_9ACTN</name>
<keyword evidence="3" id="KW-1185">Reference proteome</keyword>
<feature type="chain" id="PRO_5045229948" description="PASTA domain-containing protein" evidence="1">
    <location>
        <begin position="24"/>
        <end position="246"/>
    </location>
</feature>